<dbReference type="AlphaFoldDB" id="A0A199XQD0"/>
<comment type="caution">
    <text evidence="1">The sequence shown here is derived from an EMBL/GenBank/DDBJ whole genome shotgun (WGS) entry which is preliminary data.</text>
</comment>
<dbReference type="OrthoDB" id="764457at2"/>
<dbReference type="RefSeq" id="WP_064715881.1">
    <property type="nucleotide sequence ID" value="NZ_JMTM01000058.1"/>
</dbReference>
<dbReference type="InterPro" id="IPR021799">
    <property type="entry name" value="PIN-like_prokaryotic"/>
</dbReference>
<dbReference type="Proteomes" id="UP000093807">
    <property type="component" value="Unassembled WGS sequence"/>
</dbReference>
<dbReference type="PANTHER" id="PTHR39550">
    <property type="entry name" value="SLL0658 PROTEIN"/>
    <property type="match status" value="1"/>
</dbReference>
<dbReference type="Pfam" id="PF11848">
    <property type="entry name" value="DUF3368"/>
    <property type="match status" value="1"/>
</dbReference>
<evidence type="ECO:0000313" key="1">
    <source>
        <dbReference type="EMBL" id="OAZ03534.1"/>
    </source>
</evidence>
<dbReference type="PATRIC" id="fig|29536.5.peg.2178"/>
<dbReference type="PANTHER" id="PTHR39550:SF1">
    <property type="entry name" value="SLL0658 PROTEIN"/>
    <property type="match status" value="1"/>
</dbReference>
<sequence length="151" mass="16973">MHKIVISDTSTLIILHKINELNILKDVYGELITTPEIAEEFGEKLPDWITVQSVTDEKYQRFLETQVGRGEASAIALASEIEDVTLLLDDLKARKLATKLKLKTTGALGVIHKAKQMSIIPKVKPLIDKLLLTNFRISNNIIDEILKLNNE</sequence>
<dbReference type="EMBL" id="JMTM01000058">
    <property type="protein sequence ID" value="OAZ03534.1"/>
    <property type="molecule type" value="Genomic_DNA"/>
</dbReference>
<name>A0A199XQD0_9FLAO</name>
<proteinExistence type="predicted"/>
<keyword evidence="2" id="KW-1185">Reference proteome</keyword>
<evidence type="ECO:0000313" key="2">
    <source>
        <dbReference type="Proteomes" id="UP000093807"/>
    </source>
</evidence>
<accession>A0A199XQD0</accession>
<evidence type="ECO:0008006" key="3">
    <source>
        <dbReference type="Google" id="ProtNLM"/>
    </source>
</evidence>
<protein>
    <recommendedName>
        <fullName evidence="3">DUF3368 domain-containing protein</fullName>
    </recommendedName>
</protein>
<reference evidence="1 2" key="1">
    <citation type="submission" date="2016-06" db="EMBL/GenBank/DDBJ databases">
        <title>Draft genome sequence of Flavobacterium succinicans strain DD5b.</title>
        <authorList>
            <person name="Poehlein A."/>
            <person name="Daniel R."/>
            <person name="Simeonova D.D."/>
        </authorList>
    </citation>
    <scope>NUCLEOTIDE SEQUENCE [LARGE SCALE GENOMIC DNA]</scope>
    <source>
        <strain evidence="1 2">DD5b</strain>
    </source>
</reference>
<gene>
    <name evidence="1" type="ORF">FLB_20820</name>
</gene>
<organism evidence="1 2">
    <name type="scientific">Flavobacterium succinicans</name>
    <dbReference type="NCBI Taxonomy" id="29536"/>
    <lineage>
        <taxon>Bacteria</taxon>
        <taxon>Pseudomonadati</taxon>
        <taxon>Bacteroidota</taxon>
        <taxon>Flavobacteriia</taxon>
        <taxon>Flavobacteriales</taxon>
        <taxon>Flavobacteriaceae</taxon>
        <taxon>Flavobacterium</taxon>
    </lineage>
</organism>